<evidence type="ECO:0000313" key="2">
    <source>
        <dbReference type="EMBL" id="CAF9904328.1"/>
    </source>
</evidence>
<feature type="region of interest" description="Disordered" evidence="1">
    <location>
        <begin position="479"/>
        <end position="503"/>
    </location>
</feature>
<sequence length="632" mass="69709">MMLVQQSQQGRSAFEPLTETVAAEDGTRALRSFAENPEDTTEPATNTSRQVDSGSYQQEYDRKGYPENSTSRALIRQSRRAINDVLTTVGVCVGVDADGQVRPVYDGSIVTLDKSKVTGIIRENEIGLLIGFTEAALDDLARMSTTGLRYRLQTFRFYSGIPLTAIIKAEWTNLGFLKGLFAGGPAEMAYVFLNASRHFGMNLLIERLAGRLGTPFNSEFTQEIKRFLLKNAGRLINLTTLGLLTPFKIFSTLQHQGLIPAWPLFPHPKAFVPFSSSSSLRLPNLPDRGDGASCLQFLASLAVSPLVLLCVLSWMRPQVERKVNKYTRAALPAPDSPDIYSIQAAIEDEIDRNNIRGLGNAVDTPELWESRSVTEELAKDLQYIGRSFQIFYDQIRVLFPRKSRQSSTPLTMEPLSTPISTPGLIDPFEEDASSPSPSNDPSSSSASRPSTPRPQIEITGSTTSSGTVHMSVAIPVPIEPLSRRPRYNGNTRDPPSPSAPGPNKVYSPYYRITTLTAQAAESMSQHLSGYITEILLLPLEALYMRSVALSFLSSPSTNLGARMAAERWKGEVYPLGGWFGMGLRGGWRGVGDYVGKMVLVEGLEMGIGFAVWQACMGLSWWVGRRWFEWGRL</sequence>
<feature type="compositionally biased region" description="Polar residues" evidence="1">
    <location>
        <begin position="1"/>
        <end position="11"/>
    </location>
</feature>
<evidence type="ECO:0000313" key="3">
    <source>
        <dbReference type="Proteomes" id="UP000664203"/>
    </source>
</evidence>
<comment type="caution">
    <text evidence="2">The sequence shown here is derived from an EMBL/GenBank/DDBJ whole genome shotgun (WGS) entry which is preliminary data.</text>
</comment>
<reference evidence="2" key="1">
    <citation type="submission" date="2021-03" db="EMBL/GenBank/DDBJ databases">
        <authorList>
            <person name="Tagirdzhanova G."/>
        </authorList>
    </citation>
    <scope>NUCLEOTIDE SEQUENCE</scope>
</reference>
<feature type="region of interest" description="Disordered" evidence="1">
    <location>
        <begin position="403"/>
        <end position="464"/>
    </location>
</feature>
<accession>A0A8H3I4H7</accession>
<protein>
    <submittedName>
        <fullName evidence="2">Uncharacterized protein</fullName>
    </submittedName>
</protein>
<feature type="compositionally biased region" description="Polar residues" evidence="1">
    <location>
        <begin position="42"/>
        <end position="58"/>
    </location>
</feature>
<organism evidence="2 3">
    <name type="scientific">Alectoria fallacina</name>
    <dbReference type="NCBI Taxonomy" id="1903189"/>
    <lineage>
        <taxon>Eukaryota</taxon>
        <taxon>Fungi</taxon>
        <taxon>Dikarya</taxon>
        <taxon>Ascomycota</taxon>
        <taxon>Pezizomycotina</taxon>
        <taxon>Lecanoromycetes</taxon>
        <taxon>OSLEUM clade</taxon>
        <taxon>Lecanoromycetidae</taxon>
        <taxon>Lecanorales</taxon>
        <taxon>Lecanorineae</taxon>
        <taxon>Parmeliaceae</taxon>
        <taxon>Alectoria</taxon>
    </lineage>
</organism>
<gene>
    <name evidence="2" type="ORF">ALECFALPRED_007500</name>
</gene>
<dbReference type="AlphaFoldDB" id="A0A8H3I4H7"/>
<proteinExistence type="predicted"/>
<dbReference type="Proteomes" id="UP000664203">
    <property type="component" value="Unassembled WGS sequence"/>
</dbReference>
<name>A0A8H3I4H7_9LECA</name>
<feature type="region of interest" description="Disordered" evidence="1">
    <location>
        <begin position="1"/>
        <end position="72"/>
    </location>
</feature>
<feature type="compositionally biased region" description="Low complexity" evidence="1">
    <location>
        <begin position="433"/>
        <end position="464"/>
    </location>
</feature>
<evidence type="ECO:0000256" key="1">
    <source>
        <dbReference type="SAM" id="MobiDB-lite"/>
    </source>
</evidence>
<keyword evidence="3" id="KW-1185">Reference proteome</keyword>
<dbReference type="EMBL" id="CAJPDR010000005">
    <property type="protein sequence ID" value="CAF9904328.1"/>
    <property type="molecule type" value="Genomic_DNA"/>
</dbReference>
<dbReference type="OrthoDB" id="5383784at2759"/>